<evidence type="ECO:0000256" key="6">
    <source>
        <dbReference type="ARBA" id="ARBA00023136"/>
    </source>
</evidence>
<dbReference type="Proteomes" id="UP000757890">
    <property type="component" value="Unassembled WGS sequence"/>
</dbReference>
<evidence type="ECO:0000256" key="1">
    <source>
        <dbReference type="ARBA" id="ARBA00004162"/>
    </source>
</evidence>
<protein>
    <submittedName>
        <fullName evidence="8">Biopolymer transporter ExbD</fullName>
    </submittedName>
</protein>
<proteinExistence type="inferred from homology"/>
<name>A0A6L6TRA2_9FIRM</name>
<dbReference type="PANTHER" id="PTHR30558">
    <property type="entry name" value="EXBD MEMBRANE COMPONENT OF PMF-DRIVEN MACROMOLECULE IMPORT SYSTEM"/>
    <property type="match status" value="1"/>
</dbReference>
<dbReference type="GO" id="GO:0015031">
    <property type="term" value="P:protein transport"/>
    <property type="evidence" value="ECO:0007669"/>
    <property type="project" value="UniProtKB-KW"/>
</dbReference>
<keyword evidence="7" id="KW-0653">Protein transport</keyword>
<evidence type="ECO:0000313" key="9">
    <source>
        <dbReference type="Proteomes" id="UP000757890"/>
    </source>
</evidence>
<evidence type="ECO:0000256" key="4">
    <source>
        <dbReference type="ARBA" id="ARBA00022692"/>
    </source>
</evidence>
<comment type="subcellular location">
    <subcellularLocation>
        <location evidence="1">Cell membrane</location>
        <topology evidence="1">Single-pass membrane protein</topology>
    </subcellularLocation>
    <subcellularLocation>
        <location evidence="7">Cell membrane</location>
        <topology evidence="7">Single-pass type II membrane protein</topology>
    </subcellularLocation>
</comment>
<sequence>MRLQQLDVDKKPKIMIIPMIDIIFFLLVFFMMSMLTMVVQKSISLNLPQTVTSKLDIEKALPVAVTSDGQIYVEQEKIPRETFRRRMEIEKNRNPNLSIVLRADTKSEHGDFVFVLDQLKSVGISKIGIATEAKSQSKE</sequence>
<dbReference type="Pfam" id="PF02472">
    <property type="entry name" value="ExbD"/>
    <property type="match status" value="1"/>
</dbReference>
<evidence type="ECO:0000256" key="7">
    <source>
        <dbReference type="RuleBase" id="RU003879"/>
    </source>
</evidence>
<dbReference type="GO" id="GO:0005886">
    <property type="term" value="C:plasma membrane"/>
    <property type="evidence" value="ECO:0007669"/>
    <property type="project" value="UniProtKB-SubCell"/>
</dbReference>
<keyword evidence="7" id="KW-0813">Transport</keyword>
<accession>A0A6L6TRA2</accession>
<keyword evidence="5" id="KW-1133">Transmembrane helix</keyword>
<evidence type="ECO:0000313" key="8">
    <source>
        <dbReference type="EMBL" id="MBF1128507.1"/>
    </source>
</evidence>
<dbReference type="RefSeq" id="WP_007069057.1">
    <property type="nucleotide sequence ID" value="NZ_CATVTA010000001.1"/>
</dbReference>
<dbReference type="InterPro" id="IPR003400">
    <property type="entry name" value="ExbD"/>
</dbReference>
<keyword evidence="4 7" id="KW-0812">Transmembrane</keyword>
<gene>
    <name evidence="8" type="ORF">HXL70_00415</name>
</gene>
<dbReference type="AlphaFoldDB" id="A0A6L6TRA2"/>
<evidence type="ECO:0000256" key="2">
    <source>
        <dbReference type="ARBA" id="ARBA00005811"/>
    </source>
</evidence>
<evidence type="ECO:0000256" key="3">
    <source>
        <dbReference type="ARBA" id="ARBA00022475"/>
    </source>
</evidence>
<evidence type="ECO:0000256" key="5">
    <source>
        <dbReference type="ARBA" id="ARBA00022989"/>
    </source>
</evidence>
<reference evidence="8" key="1">
    <citation type="submission" date="2020-04" db="EMBL/GenBank/DDBJ databases">
        <title>Deep metagenomics examines the oral microbiome during advanced dental caries in children, revealing novel taxa and co-occurrences with host molecules.</title>
        <authorList>
            <person name="Baker J.L."/>
            <person name="Morton J.T."/>
            <person name="Dinis M."/>
            <person name="Alvarez R."/>
            <person name="Tran N.C."/>
            <person name="Knight R."/>
            <person name="Edlund A."/>
        </authorList>
    </citation>
    <scope>NUCLEOTIDE SEQUENCE</scope>
    <source>
        <strain evidence="8">JCVI_32_bin.14</strain>
    </source>
</reference>
<dbReference type="EMBL" id="JABZMK010000001">
    <property type="protein sequence ID" value="MBF1128507.1"/>
    <property type="molecule type" value="Genomic_DNA"/>
</dbReference>
<comment type="similarity">
    <text evidence="2 7">Belongs to the ExbD/TolR family.</text>
</comment>
<dbReference type="GeneID" id="78276820"/>
<keyword evidence="6" id="KW-0472">Membrane</keyword>
<organism evidence="8 9">
    <name type="scientific">Dialister invisus</name>
    <dbReference type="NCBI Taxonomy" id="218538"/>
    <lineage>
        <taxon>Bacteria</taxon>
        <taxon>Bacillati</taxon>
        <taxon>Bacillota</taxon>
        <taxon>Negativicutes</taxon>
        <taxon>Veillonellales</taxon>
        <taxon>Veillonellaceae</taxon>
        <taxon>Dialister</taxon>
    </lineage>
</organism>
<comment type="caution">
    <text evidence="8">The sequence shown here is derived from an EMBL/GenBank/DDBJ whole genome shotgun (WGS) entry which is preliminary data.</text>
</comment>
<dbReference type="GO" id="GO:0022857">
    <property type="term" value="F:transmembrane transporter activity"/>
    <property type="evidence" value="ECO:0007669"/>
    <property type="project" value="InterPro"/>
</dbReference>
<dbReference type="Gene3D" id="3.30.420.270">
    <property type="match status" value="1"/>
</dbReference>
<keyword evidence="3" id="KW-1003">Cell membrane</keyword>